<dbReference type="EC" id="2.3.1.275" evidence="10"/>
<dbReference type="AlphaFoldDB" id="A0A1M5S093"/>
<proteinExistence type="inferred from homology"/>
<comment type="similarity">
    <text evidence="10">Belongs to the PlsY family.</text>
</comment>
<name>A0A1M5S093_9BACI</name>
<dbReference type="InterPro" id="IPR003811">
    <property type="entry name" value="G3P_acylTferase_PlsY"/>
</dbReference>
<keyword evidence="5 10" id="KW-1133">Transmembrane helix</keyword>
<evidence type="ECO:0000256" key="2">
    <source>
        <dbReference type="ARBA" id="ARBA00022516"/>
    </source>
</evidence>
<keyword evidence="6 10" id="KW-0443">Lipid metabolism</keyword>
<evidence type="ECO:0000256" key="6">
    <source>
        <dbReference type="ARBA" id="ARBA00023098"/>
    </source>
</evidence>
<keyword evidence="8 10" id="KW-0594">Phospholipid biosynthesis</keyword>
<keyword evidence="9 10" id="KW-1208">Phospholipid metabolism</keyword>
<dbReference type="HAMAP" id="MF_01043">
    <property type="entry name" value="PlsY"/>
    <property type="match status" value="1"/>
</dbReference>
<sequence>MKPLEKVIWILVAYVFGCLNGAYYVGKLFYQQDIRELGSTNAGARNAGRVFSRSAFIVTVIIDAWKVIIPLWIAISFWEMDTIILGCMAIALLLGHLWPVQLGFRGGKGVVVYLATALMLAPIPLVVCGFIILVGYQLHKNLTLIAMIGFSSIPLNLFIFFRNIELTVVYFIMLFVVVIMHRNGD</sequence>
<evidence type="ECO:0000313" key="12">
    <source>
        <dbReference type="Proteomes" id="UP000184079"/>
    </source>
</evidence>
<keyword evidence="12" id="KW-1185">Reference proteome</keyword>
<gene>
    <name evidence="10" type="primary">plsY</name>
    <name evidence="11" type="ORF">SAMN05421807_10610</name>
</gene>
<evidence type="ECO:0000256" key="10">
    <source>
        <dbReference type="HAMAP-Rule" id="MF_01043"/>
    </source>
</evidence>
<keyword evidence="1 10" id="KW-1003">Cell membrane</keyword>
<feature type="transmembrane region" description="Helical" evidence="10">
    <location>
        <begin position="83"/>
        <end position="104"/>
    </location>
</feature>
<feature type="transmembrane region" description="Helical" evidence="10">
    <location>
        <begin position="55"/>
        <end position="77"/>
    </location>
</feature>
<protein>
    <recommendedName>
        <fullName evidence="10">Glycerol-3-phosphate acyltransferase</fullName>
    </recommendedName>
    <alternativeName>
        <fullName evidence="10">Acyl-PO4 G3P acyltransferase</fullName>
    </alternativeName>
    <alternativeName>
        <fullName evidence="10">Acyl-phosphate--glycerol-3-phosphate acyltransferase</fullName>
    </alternativeName>
    <alternativeName>
        <fullName evidence="10">G3P acyltransferase</fullName>
        <shortName evidence="10">GPAT</shortName>
        <ecNumber evidence="10">2.3.1.275</ecNumber>
    </alternativeName>
    <alternativeName>
        <fullName evidence="10">Lysophosphatidic acid synthase</fullName>
        <shortName evidence="10">LPA synthase</shortName>
    </alternativeName>
</protein>
<evidence type="ECO:0000256" key="4">
    <source>
        <dbReference type="ARBA" id="ARBA00022692"/>
    </source>
</evidence>
<dbReference type="GO" id="GO:0008654">
    <property type="term" value="P:phospholipid biosynthetic process"/>
    <property type="evidence" value="ECO:0007669"/>
    <property type="project" value="UniProtKB-UniRule"/>
</dbReference>
<keyword evidence="7 10" id="KW-0472">Membrane</keyword>
<dbReference type="PANTHER" id="PTHR30309:SF0">
    <property type="entry name" value="GLYCEROL-3-PHOSPHATE ACYLTRANSFERASE-RELATED"/>
    <property type="match status" value="1"/>
</dbReference>
<keyword evidence="4 10" id="KW-0812">Transmembrane</keyword>
<evidence type="ECO:0000256" key="3">
    <source>
        <dbReference type="ARBA" id="ARBA00022679"/>
    </source>
</evidence>
<dbReference type="PANTHER" id="PTHR30309">
    <property type="entry name" value="INNER MEMBRANE PROTEIN YGIH"/>
    <property type="match status" value="1"/>
</dbReference>
<evidence type="ECO:0000256" key="8">
    <source>
        <dbReference type="ARBA" id="ARBA00023209"/>
    </source>
</evidence>
<evidence type="ECO:0000256" key="7">
    <source>
        <dbReference type="ARBA" id="ARBA00023136"/>
    </source>
</evidence>
<feature type="transmembrane region" description="Helical" evidence="10">
    <location>
        <begin position="168"/>
        <end position="184"/>
    </location>
</feature>
<keyword evidence="3 10" id="KW-0808">Transferase</keyword>
<comment type="catalytic activity">
    <reaction evidence="10">
        <text>an acyl phosphate + sn-glycerol 3-phosphate = a 1-acyl-sn-glycero-3-phosphate + phosphate</text>
        <dbReference type="Rhea" id="RHEA:34075"/>
        <dbReference type="ChEBI" id="CHEBI:43474"/>
        <dbReference type="ChEBI" id="CHEBI:57597"/>
        <dbReference type="ChEBI" id="CHEBI:57970"/>
        <dbReference type="ChEBI" id="CHEBI:59918"/>
        <dbReference type="EC" id="2.3.1.275"/>
    </reaction>
</comment>
<evidence type="ECO:0000256" key="9">
    <source>
        <dbReference type="ARBA" id="ARBA00023264"/>
    </source>
</evidence>
<evidence type="ECO:0000313" key="11">
    <source>
        <dbReference type="EMBL" id="SHH32042.1"/>
    </source>
</evidence>
<comment type="subcellular location">
    <subcellularLocation>
        <location evidence="10">Cell membrane</location>
        <topology evidence="10">Multi-pass membrane protein</topology>
    </subcellularLocation>
</comment>
<keyword evidence="2 10" id="KW-0444">Lipid biosynthesis</keyword>
<dbReference type="EMBL" id="FQXD01000006">
    <property type="protein sequence ID" value="SHH32042.1"/>
    <property type="molecule type" value="Genomic_DNA"/>
</dbReference>
<dbReference type="Pfam" id="PF02660">
    <property type="entry name" value="G3P_acyltransf"/>
    <property type="match status" value="1"/>
</dbReference>
<accession>A0A1M5S093</accession>
<organism evidence="11 12">
    <name type="scientific">Virgibacillus chiguensis</name>
    <dbReference type="NCBI Taxonomy" id="411959"/>
    <lineage>
        <taxon>Bacteria</taxon>
        <taxon>Bacillati</taxon>
        <taxon>Bacillota</taxon>
        <taxon>Bacilli</taxon>
        <taxon>Bacillales</taxon>
        <taxon>Bacillaceae</taxon>
        <taxon>Virgibacillus</taxon>
    </lineage>
</organism>
<dbReference type="GO" id="GO:0005886">
    <property type="term" value="C:plasma membrane"/>
    <property type="evidence" value="ECO:0007669"/>
    <property type="project" value="UniProtKB-SubCell"/>
</dbReference>
<comment type="subunit">
    <text evidence="10">Probably interacts with PlsX.</text>
</comment>
<feature type="transmembrane region" description="Helical" evidence="10">
    <location>
        <begin position="6"/>
        <end position="25"/>
    </location>
</feature>
<dbReference type="Proteomes" id="UP000184079">
    <property type="component" value="Unassembled WGS sequence"/>
</dbReference>
<feature type="transmembrane region" description="Helical" evidence="10">
    <location>
        <begin position="111"/>
        <end position="136"/>
    </location>
</feature>
<keyword evidence="11" id="KW-0012">Acyltransferase</keyword>
<evidence type="ECO:0000256" key="5">
    <source>
        <dbReference type="ARBA" id="ARBA00022989"/>
    </source>
</evidence>
<comment type="pathway">
    <text evidence="10">Lipid metabolism; phospholipid metabolism.</text>
</comment>
<dbReference type="SMART" id="SM01207">
    <property type="entry name" value="G3P_acyltransf"/>
    <property type="match status" value="1"/>
</dbReference>
<dbReference type="UniPathway" id="UPA00085"/>
<dbReference type="GO" id="GO:0043772">
    <property type="term" value="F:acyl-phosphate glycerol-3-phosphate acyltransferase activity"/>
    <property type="evidence" value="ECO:0007669"/>
    <property type="project" value="UniProtKB-UniRule"/>
</dbReference>
<evidence type="ECO:0000256" key="1">
    <source>
        <dbReference type="ARBA" id="ARBA00022475"/>
    </source>
</evidence>
<comment type="function">
    <text evidence="10">Catalyzes the transfer of an acyl group from acyl-phosphate (acyl-PO(4)) to glycerol-3-phosphate (G3P) to form lysophosphatidic acid (LPA). This enzyme utilizes acyl-phosphate as fatty acyl donor, but not acyl-CoA or acyl-ACP.</text>
</comment>
<reference evidence="12" key="1">
    <citation type="submission" date="2016-11" db="EMBL/GenBank/DDBJ databases">
        <authorList>
            <person name="Varghese N."/>
            <person name="Submissions S."/>
        </authorList>
    </citation>
    <scope>NUCLEOTIDE SEQUENCE [LARGE SCALE GENOMIC DNA]</scope>
    <source>
        <strain evidence="12">CGMCC 1.6496</strain>
    </source>
</reference>